<evidence type="ECO:0000313" key="6">
    <source>
        <dbReference type="Proteomes" id="UP001596138"/>
    </source>
</evidence>
<evidence type="ECO:0000256" key="2">
    <source>
        <dbReference type="ARBA" id="ARBA00008639"/>
    </source>
</evidence>
<protein>
    <submittedName>
        <fullName evidence="5">1-aminocyclopropane-1-carboxylate deaminase/D-cysteine desulfhydrase</fullName>
    </submittedName>
</protein>
<dbReference type="InterPro" id="IPR027278">
    <property type="entry name" value="ACCD_DCysDesulf"/>
</dbReference>
<evidence type="ECO:0000256" key="3">
    <source>
        <dbReference type="ARBA" id="ARBA00022898"/>
    </source>
</evidence>
<gene>
    <name evidence="5" type="ORF">ACFQGU_16890</name>
</gene>
<sequence length="320" mass="33189">MADLADVARVRLATLPTPLHPAPRLSDRIGVEVWFKRDDLTGLGLGGNKVRGLEYLLADALAQGCDHLVTAGGPQSNWAMLAALAARTRGLGSTLVSFGDPPREGPVGNHALALLAGARLHFTGDNDRASADRGVDDMCERLRAEGLTPYGVHRGGATGLGALGYVQATAEIDAQVREAGLQPRQLWLATGSCGTQAGLVAGRAWLALDHEVVGVTVSRPATECAERVRRIAADACALIDVPSDDLQVNIVDGFLGPAKGVRSPEGDEAAELVARTEGVFLDPVFAAKAMAGLLARARDGAVEGPVVFLVSGGAPTLFTV</sequence>
<evidence type="ECO:0000313" key="5">
    <source>
        <dbReference type="EMBL" id="MFC6239551.1"/>
    </source>
</evidence>
<keyword evidence="6" id="KW-1185">Reference proteome</keyword>
<dbReference type="Pfam" id="PF00291">
    <property type="entry name" value="PALP"/>
    <property type="match status" value="1"/>
</dbReference>
<accession>A0ABW1T4Z6</accession>
<dbReference type="Proteomes" id="UP001596138">
    <property type="component" value="Unassembled WGS sequence"/>
</dbReference>
<dbReference type="InterPro" id="IPR036052">
    <property type="entry name" value="TrpB-like_PALP_sf"/>
</dbReference>
<comment type="cofactor">
    <cofactor evidence="1">
        <name>pyridoxal 5'-phosphate</name>
        <dbReference type="ChEBI" id="CHEBI:597326"/>
    </cofactor>
</comment>
<evidence type="ECO:0000256" key="1">
    <source>
        <dbReference type="ARBA" id="ARBA00001933"/>
    </source>
</evidence>
<dbReference type="PANTHER" id="PTHR43780">
    <property type="entry name" value="1-AMINOCYCLOPROPANE-1-CARBOXYLATE DEAMINASE-RELATED"/>
    <property type="match status" value="1"/>
</dbReference>
<reference evidence="6" key="1">
    <citation type="journal article" date="2019" name="Int. J. Syst. Evol. Microbiol.">
        <title>The Global Catalogue of Microorganisms (GCM) 10K type strain sequencing project: providing services to taxonomists for standard genome sequencing and annotation.</title>
        <authorList>
            <consortium name="The Broad Institute Genomics Platform"/>
            <consortium name="The Broad Institute Genome Sequencing Center for Infectious Disease"/>
            <person name="Wu L."/>
            <person name="Ma J."/>
        </authorList>
    </citation>
    <scope>NUCLEOTIDE SEQUENCE [LARGE SCALE GENOMIC DNA]</scope>
    <source>
        <strain evidence="6">CGMCC 4.7317</strain>
    </source>
</reference>
<organism evidence="5 6">
    <name type="scientific">Longivirga aurantiaca</name>
    <dbReference type="NCBI Taxonomy" id="1837743"/>
    <lineage>
        <taxon>Bacteria</taxon>
        <taxon>Bacillati</taxon>
        <taxon>Actinomycetota</taxon>
        <taxon>Actinomycetes</taxon>
        <taxon>Sporichthyales</taxon>
        <taxon>Sporichthyaceae</taxon>
        <taxon>Longivirga</taxon>
    </lineage>
</organism>
<name>A0ABW1T4Z6_9ACTN</name>
<comment type="caution">
    <text evidence="5">The sequence shown here is derived from an EMBL/GenBank/DDBJ whole genome shotgun (WGS) entry which is preliminary data.</text>
</comment>
<feature type="domain" description="Tryptophan synthase beta chain-like PALP" evidence="4">
    <location>
        <begin position="11"/>
        <end position="312"/>
    </location>
</feature>
<dbReference type="EMBL" id="JBHSTI010000044">
    <property type="protein sequence ID" value="MFC6239551.1"/>
    <property type="molecule type" value="Genomic_DNA"/>
</dbReference>
<dbReference type="Gene3D" id="3.40.50.1100">
    <property type="match status" value="2"/>
</dbReference>
<dbReference type="InterPro" id="IPR001926">
    <property type="entry name" value="TrpB-like_PALP"/>
</dbReference>
<dbReference type="RefSeq" id="WP_386768869.1">
    <property type="nucleotide sequence ID" value="NZ_JBHSTI010000044.1"/>
</dbReference>
<evidence type="ECO:0000259" key="4">
    <source>
        <dbReference type="Pfam" id="PF00291"/>
    </source>
</evidence>
<dbReference type="PIRSF" id="PIRSF006278">
    <property type="entry name" value="ACCD_DCysDesulf"/>
    <property type="match status" value="1"/>
</dbReference>
<dbReference type="SUPFAM" id="SSF53686">
    <property type="entry name" value="Tryptophan synthase beta subunit-like PLP-dependent enzymes"/>
    <property type="match status" value="1"/>
</dbReference>
<comment type="similarity">
    <text evidence="2">Belongs to the ACC deaminase/D-cysteine desulfhydrase family.</text>
</comment>
<dbReference type="PANTHER" id="PTHR43780:SF2">
    <property type="entry name" value="1-AMINOCYCLOPROPANE-1-CARBOXYLATE DEAMINASE-RELATED"/>
    <property type="match status" value="1"/>
</dbReference>
<keyword evidence="3" id="KW-0663">Pyridoxal phosphate</keyword>
<proteinExistence type="inferred from homology"/>